<evidence type="ECO:0000256" key="4">
    <source>
        <dbReference type="SAM" id="MobiDB-lite"/>
    </source>
</evidence>
<feature type="domain" description="FAD/NAD(P)-binding" evidence="6">
    <location>
        <begin position="201"/>
        <end position="496"/>
    </location>
</feature>
<dbReference type="PANTHER" id="PTHR48105">
    <property type="entry name" value="THIOREDOXIN REDUCTASE 1-RELATED-RELATED"/>
    <property type="match status" value="1"/>
</dbReference>
<dbReference type="Pfam" id="PF00085">
    <property type="entry name" value="Thioredoxin"/>
    <property type="match status" value="1"/>
</dbReference>
<keyword evidence="2" id="KW-0285">Flavoprotein</keyword>
<evidence type="ECO:0000256" key="3">
    <source>
        <dbReference type="ARBA" id="ARBA00023002"/>
    </source>
</evidence>
<dbReference type="InterPro" id="IPR013766">
    <property type="entry name" value="Thioredoxin_domain"/>
</dbReference>
<sequence length="578" mass="64113">MIAPVFRKISKEHAGKAYFRKVDVAKNQQLAGQQGIRSMPTFQFWLRGKKRHQFSGADEYSLREWTRKLVEEADRDDIIVTREALEEFYLKHEPAKASKESIENILQKNSKDFPTMVRLLKKKYGEAPKTSPRPRAKTEESPAGQGKGGPNLQAASLEDLKHELERREEEAAEAKAEEEERRLSSNPCTLYRNRTVGAIERVVIVGGGPAGMTAAIYAARANLCPLVIAPAMGGQLMAKGVDVENYPGLPRENGGEMIQVMKHQARSFYAEVWDDIVVSVNTSVQPFQIYTNSSGLVQAHTIITATGANSKWLHVKGEWDYRGHGVSSCAACDGYLFKGKSCAVIGGGDSAMEEALMLARICSHVELLHRRDTFRASLVLQQRVLSHPHIRVRWNTAVKRFIGHTTEEEGVERKDLTHLELMDTQDHSRETIQLPIDAAFIAIGHDPNTRLFKGQVEMDETGYILVQGTRTSVPGLFAAGDVADHVYRQAITSAGSGAMAALDAERYLSENPVEEESCVKQEDFQSWTLKDLREQVKLLGVKCIACSEKADFIASLQAGGKKRCQKTLEVVGFECVGG</sequence>
<feature type="region of interest" description="Disordered" evidence="4">
    <location>
        <begin position="124"/>
        <end position="184"/>
    </location>
</feature>
<dbReference type="SUPFAM" id="SSF51905">
    <property type="entry name" value="FAD/NAD(P)-binding domain"/>
    <property type="match status" value="1"/>
</dbReference>
<feature type="domain" description="Thioredoxin" evidence="5">
    <location>
        <begin position="1"/>
        <end position="65"/>
    </location>
</feature>
<dbReference type="EMBL" id="CAUJNA010001267">
    <property type="protein sequence ID" value="CAJ1385664.1"/>
    <property type="molecule type" value="Genomic_DNA"/>
</dbReference>
<dbReference type="SUPFAM" id="SSF52833">
    <property type="entry name" value="Thioredoxin-like"/>
    <property type="match status" value="1"/>
</dbReference>
<organism evidence="7 8">
    <name type="scientific">Effrenium voratum</name>
    <dbReference type="NCBI Taxonomy" id="2562239"/>
    <lineage>
        <taxon>Eukaryota</taxon>
        <taxon>Sar</taxon>
        <taxon>Alveolata</taxon>
        <taxon>Dinophyceae</taxon>
        <taxon>Suessiales</taxon>
        <taxon>Symbiodiniaceae</taxon>
        <taxon>Effrenium</taxon>
    </lineage>
</organism>
<dbReference type="PRINTS" id="PR00469">
    <property type="entry name" value="PNDRDTASEII"/>
</dbReference>
<evidence type="ECO:0000259" key="5">
    <source>
        <dbReference type="Pfam" id="PF00085"/>
    </source>
</evidence>
<comment type="similarity">
    <text evidence="1">Belongs to the class-II pyridine nucleotide-disulfide oxidoreductase family.</text>
</comment>
<dbReference type="InterPro" id="IPR023753">
    <property type="entry name" value="FAD/NAD-binding_dom"/>
</dbReference>
<evidence type="ECO:0000313" key="7">
    <source>
        <dbReference type="EMBL" id="CAJ1385664.1"/>
    </source>
</evidence>
<dbReference type="InterPro" id="IPR050097">
    <property type="entry name" value="Ferredoxin-NADP_redctase_2"/>
</dbReference>
<accession>A0AA36MYV3</accession>
<gene>
    <name evidence="7" type="ORF">EVOR1521_LOCUS12221</name>
</gene>
<dbReference type="Proteomes" id="UP001178507">
    <property type="component" value="Unassembled WGS sequence"/>
</dbReference>
<feature type="compositionally biased region" description="Basic and acidic residues" evidence="4">
    <location>
        <begin position="158"/>
        <end position="183"/>
    </location>
</feature>
<proteinExistence type="inferred from homology"/>
<dbReference type="Pfam" id="PF07992">
    <property type="entry name" value="Pyr_redox_2"/>
    <property type="match status" value="1"/>
</dbReference>
<evidence type="ECO:0000256" key="1">
    <source>
        <dbReference type="ARBA" id="ARBA00009333"/>
    </source>
</evidence>
<dbReference type="Gene3D" id="3.50.50.60">
    <property type="entry name" value="FAD/NAD(P)-binding domain"/>
    <property type="match status" value="2"/>
</dbReference>
<dbReference type="CDD" id="cd02947">
    <property type="entry name" value="TRX_family"/>
    <property type="match status" value="1"/>
</dbReference>
<evidence type="ECO:0008006" key="9">
    <source>
        <dbReference type="Google" id="ProtNLM"/>
    </source>
</evidence>
<evidence type="ECO:0000256" key="2">
    <source>
        <dbReference type="ARBA" id="ARBA00022630"/>
    </source>
</evidence>
<dbReference type="Gene3D" id="3.40.30.10">
    <property type="entry name" value="Glutaredoxin"/>
    <property type="match status" value="1"/>
</dbReference>
<protein>
    <recommendedName>
        <fullName evidence="9">Thioredoxin reductase</fullName>
    </recommendedName>
</protein>
<keyword evidence="8" id="KW-1185">Reference proteome</keyword>
<evidence type="ECO:0000259" key="6">
    <source>
        <dbReference type="Pfam" id="PF07992"/>
    </source>
</evidence>
<comment type="caution">
    <text evidence="7">The sequence shown here is derived from an EMBL/GenBank/DDBJ whole genome shotgun (WGS) entry which is preliminary data.</text>
</comment>
<dbReference type="AlphaFoldDB" id="A0AA36MYV3"/>
<dbReference type="InterPro" id="IPR036188">
    <property type="entry name" value="FAD/NAD-bd_sf"/>
</dbReference>
<dbReference type="GO" id="GO:0097237">
    <property type="term" value="P:cellular response to toxic substance"/>
    <property type="evidence" value="ECO:0007669"/>
    <property type="project" value="UniProtKB-ARBA"/>
</dbReference>
<evidence type="ECO:0000313" key="8">
    <source>
        <dbReference type="Proteomes" id="UP001178507"/>
    </source>
</evidence>
<name>A0AA36MYV3_9DINO</name>
<keyword evidence="3" id="KW-0560">Oxidoreductase</keyword>
<dbReference type="GO" id="GO:0016491">
    <property type="term" value="F:oxidoreductase activity"/>
    <property type="evidence" value="ECO:0007669"/>
    <property type="project" value="UniProtKB-KW"/>
</dbReference>
<dbReference type="InterPro" id="IPR036249">
    <property type="entry name" value="Thioredoxin-like_sf"/>
</dbReference>
<dbReference type="PRINTS" id="PR00368">
    <property type="entry name" value="FADPNR"/>
</dbReference>
<reference evidence="7" key="1">
    <citation type="submission" date="2023-08" db="EMBL/GenBank/DDBJ databases">
        <authorList>
            <person name="Chen Y."/>
            <person name="Shah S."/>
            <person name="Dougan E. K."/>
            <person name="Thang M."/>
            <person name="Chan C."/>
        </authorList>
    </citation>
    <scope>NUCLEOTIDE SEQUENCE</scope>
</reference>